<dbReference type="InterPro" id="IPR005624">
    <property type="entry name" value="PduO/GlcC-like"/>
</dbReference>
<dbReference type="RefSeq" id="WP_027311709.1">
    <property type="nucleotide sequence ID" value="NZ_JAUESS010000011.1"/>
</dbReference>
<dbReference type="Pfam" id="PF03928">
    <property type="entry name" value="HbpS-like"/>
    <property type="match status" value="1"/>
</dbReference>
<feature type="signal peptide" evidence="1">
    <location>
        <begin position="1"/>
        <end position="20"/>
    </location>
</feature>
<evidence type="ECO:0000313" key="2">
    <source>
        <dbReference type="EMBL" id="MFB9886225.1"/>
    </source>
</evidence>
<dbReference type="EMBL" id="JBHLZN010000002">
    <property type="protein sequence ID" value="MFB9886225.1"/>
    <property type="molecule type" value="Genomic_DNA"/>
</dbReference>
<dbReference type="PANTHER" id="PTHR34309">
    <property type="entry name" value="SLR1406 PROTEIN"/>
    <property type="match status" value="1"/>
</dbReference>
<dbReference type="Gene3D" id="3.30.450.150">
    <property type="entry name" value="Haem-degrading domain"/>
    <property type="match status" value="1"/>
</dbReference>
<dbReference type="Proteomes" id="UP001589628">
    <property type="component" value="Unassembled WGS sequence"/>
</dbReference>
<name>A0ABV5ZAF8_9GAMM</name>
<dbReference type="InterPro" id="IPR052517">
    <property type="entry name" value="GlcG_carb_metab_protein"/>
</dbReference>
<reference evidence="2 3" key="1">
    <citation type="submission" date="2024-09" db="EMBL/GenBank/DDBJ databases">
        <authorList>
            <person name="Sun Q."/>
            <person name="Mori K."/>
        </authorList>
    </citation>
    <scope>NUCLEOTIDE SEQUENCE [LARGE SCALE GENOMIC DNA]</scope>
    <source>
        <strain evidence="2 3">ATCC 51285</strain>
    </source>
</reference>
<organism evidence="2 3">
    <name type="scientific">Balneatrix alpica</name>
    <dbReference type="NCBI Taxonomy" id="75684"/>
    <lineage>
        <taxon>Bacteria</taxon>
        <taxon>Pseudomonadati</taxon>
        <taxon>Pseudomonadota</taxon>
        <taxon>Gammaproteobacteria</taxon>
        <taxon>Oceanospirillales</taxon>
        <taxon>Balneatrichaceae</taxon>
        <taxon>Balneatrix</taxon>
    </lineage>
</organism>
<keyword evidence="3" id="KW-1185">Reference proteome</keyword>
<sequence>MRILSALFGLCSLSTSLAFAAPSYNQATISLDAAQRVAQAALQQCQQNGHRIAVTVVDISGRPKVQLVNDGAFLHSALVSQRKAFTAVSRRLPTAVIEEATQQDPAVAAIVNNLPDMITWGGGKLIEHQGQVIGAIGISGAPGGSEDIQCADAGLAAL</sequence>
<protein>
    <submittedName>
        <fullName evidence="2">Heme-binding protein</fullName>
    </submittedName>
</protein>
<dbReference type="InterPro" id="IPR038084">
    <property type="entry name" value="PduO/GlcC-like_sf"/>
</dbReference>
<gene>
    <name evidence="2" type="ORF">ACFFLH_07390</name>
</gene>
<evidence type="ECO:0000313" key="3">
    <source>
        <dbReference type="Proteomes" id="UP001589628"/>
    </source>
</evidence>
<accession>A0ABV5ZAF8</accession>
<keyword evidence="1" id="KW-0732">Signal</keyword>
<dbReference type="PANTHER" id="PTHR34309:SF10">
    <property type="entry name" value="SLR1406 PROTEIN"/>
    <property type="match status" value="1"/>
</dbReference>
<comment type="caution">
    <text evidence="2">The sequence shown here is derived from an EMBL/GenBank/DDBJ whole genome shotgun (WGS) entry which is preliminary data.</text>
</comment>
<feature type="chain" id="PRO_5047105691" evidence="1">
    <location>
        <begin position="21"/>
        <end position="158"/>
    </location>
</feature>
<dbReference type="SUPFAM" id="SSF143744">
    <property type="entry name" value="GlcG-like"/>
    <property type="match status" value="1"/>
</dbReference>
<evidence type="ECO:0000256" key="1">
    <source>
        <dbReference type="SAM" id="SignalP"/>
    </source>
</evidence>
<proteinExistence type="predicted"/>